<dbReference type="Proteomes" id="UP000030665">
    <property type="component" value="Unassembled WGS sequence"/>
</dbReference>
<keyword evidence="2" id="KW-1185">Reference proteome</keyword>
<accession>A0A077Z0U9</accession>
<reference evidence="1" key="2">
    <citation type="submission" date="2014-03" db="EMBL/GenBank/DDBJ databases">
        <title>The whipworm genome and dual-species transcriptomics of an intimate host-pathogen interaction.</title>
        <authorList>
            <person name="Foth B.J."/>
            <person name="Tsai I.J."/>
            <person name="Reid A.J."/>
            <person name="Bancroft A.J."/>
            <person name="Nichol S."/>
            <person name="Tracey A."/>
            <person name="Holroyd N."/>
            <person name="Cotton J.A."/>
            <person name="Stanley E.J."/>
            <person name="Zarowiecki M."/>
            <person name="Liu J.Z."/>
            <person name="Huckvale T."/>
            <person name="Cooper P.J."/>
            <person name="Grencis R.K."/>
            <person name="Berriman M."/>
        </authorList>
    </citation>
    <scope>NUCLEOTIDE SEQUENCE [LARGE SCALE GENOMIC DNA]</scope>
</reference>
<proteinExistence type="predicted"/>
<reference evidence="1" key="1">
    <citation type="submission" date="2014-01" db="EMBL/GenBank/DDBJ databases">
        <authorList>
            <person name="Aslett M."/>
        </authorList>
    </citation>
    <scope>NUCLEOTIDE SEQUENCE</scope>
</reference>
<organism evidence="1 2">
    <name type="scientific">Trichuris trichiura</name>
    <name type="common">Whipworm</name>
    <name type="synonym">Trichocephalus trichiurus</name>
    <dbReference type="NCBI Taxonomy" id="36087"/>
    <lineage>
        <taxon>Eukaryota</taxon>
        <taxon>Metazoa</taxon>
        <taxon>Ecdysozoa</taxon>
        <taxon>Nematoda</taxon>
        <taxon>Enoplea</taxon>
        <taxon>Dorylaimia</taxon>
        <taxon>Trichinellida</taxon>
        <taxon>Trichuridae</taxon>
        <taxon>Trichuris</taxon>
    </lineage>
</organism>
<evidence type="ECO:0000313" key="2">
    <source>
        <dbReference type="Proteomes" id="UP000030665"/>
    </source>
</evidence>
<protein>
    <submittedName>
        <fullName evidence="1">Uncharacterized protein</fullName>
    </submittedName>
</protein>
<dbReference type="EMBL" id="HG805879">
    <property type="protein sequence ID" value="CDW54067.1"/>
    <property type="molecule type" value="Genomic_DNA"/>
</dbReference>
<dbReference type="AlphaFoldDB" id="A0A077Z0U9"/>
<evidence type="ECO:0000313" key="1">
    <source>
        <dbReference type="EMBL" id="CDW54067.1"/>
    </source>
</evidence>
<gene>
    <name evidence="1" type="ORF">TTRE_0000233601</name>
</gene>
<sequence length="129" mass="14848">MNLNASANIYLRVLVDVTTPRSDAKLTHFGSVFDDRLIDLSQNCHLHCRQFVHLFSQGAYAKHQRTTAFQSIVMIRAHAQCRRLPYQRLQLGGKQAATHIQCPILGFVKRNCLHHFGHQRNVFVHFGKQ</sequence>
<name>A0A077Z0U9_TRITR</name>